<dbReference type="InterPro" id="IPR003594">
    <property type="entry name" value="HATPase_dom"/>
</dbReference>
<dbReference type="InterPro" id="IPR036890">
    <property type="entry name" value="HATPase_C_sf"/>
</dbReference>
<evidence type="ECO:0000256" key="6">
    <source>
        <dbReference type="ARBA" id="ARBA00022777"/>
    </source>
</evidence>
<evidence type="ECO:0000256" key="5">
    <source>
        <dbReference type="ARBA" id="ARBA00022679"/>
    </source>
</evidence>
<dbReference type="Gene3D" id="3.40.50.2300">
    <property type="match status" value="1"/>
</dbReference>
<dbReference type="EC" id="2.7.13.3" evidence="3"/>
<dbReference type="Pfam" id="PF00072">
    <property type="entry name" value="Response_reg"/>
    <property type="match status" value="1"/>
</dbReference>
<feature type="domain" description="Response regulatory" evidence="11">
    <location>
        <begin position="257"/>
        <end position="372"/>
    </location>
</feature>
<dbReference type="Proteomes" id="UP000430634">
    <property type="component" value="Unassembled WGS sequence"/>
</dbReference>
<dbReference type="PANTHER" id="PTHR43547">
    <property type="entry name" value="TWO-COMPONENT HISTIDINE KINASE"/>
    <property type="match status" value="1"/>
</dbReference>
<dbReference type="SMART" id="SM00387">
    <property type="entry name" value="HATPase_c"/>
    <property type="match status" value="1"/>
</dbReference>
<dbReference type="InterPro" id="IPR004358">
    <property type="entry name" value="Sig_transdc_His_kin-like_C"/>
</dbReference>
<evidence type="ECO:0000313" key="12">
    <source>
        <dbReference type="EMBL" id="MTV51744.1"/>
    </source>
</evidence>
<dbReference type="SUPFAM" id="SSF52172">
    <property type="entry name" value="CheY-like"/>
    <property type="match status" value="1"/>
</dbReference>
<comment type="catalytic activity">
    <reaction evidence="1">
        <text>ATP + protein L-histidine = ADP + protein N-phospho-L-histidine.</text>
        <dbReference type="EC" id="2.7.13.3"/>
    </reaction>
</comment>
<dbReference type="Pfam" id="PF00512">
    <property type="entry name" value="HisKA"/>
    <property type="match status" value="1"/>
</dbReference>
<comment type="caution">
    <text evidence="12">The sequence shown here is derived from an EMBL/GenBank/DDBJ whole genome shotgun (WGS) entry which is preliminary data.</text>
</comment>
<keyword evidence="7" id="KW-0902">Two-component regulatory system</keyword>
<evidence type="ECO:0000256" key="8">
    <source>
        <dbReference type="ARBA" id="ARBA00023136"/>
    </source>
</evidence>
<dbReference type="Gene3D" id="3.30.565.10">
    <property type="entry name" value="Histidine kinase-like ATPase, C-terminal domain"/>
    <property type="match status" value="1"/>
</dbReference>
<organism evidence="12 13">
    <name type="scientific">Pseudoduganella buxea</name>
    <dbReference type="NCBI Taxonomy" id="1949069"/>
    <lineage>
        <taxon>Bacteria</taxon>
        <taxon>Pseudomonadati</taxon>
        <taxon>Pseudomonadota</taxon>
        <taxon>Betaproteobacteria</taxon>
        <taxon>Burkholderiales</taxon>
        <taxon>Oxalobacteraceae</taxon>
        <taxon>Telluria group</taxon>
        <taxon>Pseudoduganella</taxon>
    </lineage>
</organism>
<dbReference type="AlphaFoldDB" id="A0A6I3SRN1"/>
<dbReference type="OrthoDB" id="9810730at2"/>
<evidence type="ECO:0000256" key="2">
    <source>
        <dbReference type="ARBA" id="ARBA00004429"/>
    </source>
</evidence>
<dbReference type="InterPro" id="IPR001789">
    <property type="entry name" value="Sig_transdc_resp-reg_receiver"/>
</dbReference>
<evidence type="ECO:0000256" key="4">
    <source>
        <dbReference type="ARBA" id="ARBA00022553"/>
    </source>
</evidence>
<dbReference type="SUPFAM" id="SSF55874">
    <property type="entry name" value="ATPase domain of HSP90 chaperone/DNA topoisomerase II/histidine kinase"/>
    <property type="match status" value="1"/>
</dbReference>
<evidence type="ECO:0000256" key="7">
    <source>
        <dbReference type="ARBA" id="ARBA00023012"/>
    </source>
</evidence>
<name>A0A6I3SRN1_9BURK</name>
<dbReference type="FunFam" id="1.10.287.130:FF:000001">
    <property type="entry name" value="Two-component sensor histidine kinase"/>
    <property type="match status" value="1"/>
</dbReference>
<dbReference type="SMART" id="SM00448">
    <property type="entry name" value="REC"/>
    <property type="match status" value="1"/>
</dbReference>
<proteinExistence type="predicted"/>
<dbReference type="PROSITE" id="PS50110">
    <property type="entry name" value="RESPONSE_REGULATORY"/>
    <property type="match status" value="1"/>
</dbReference>
<keyword evidence="5" id="KW-0808">Transferase</keyword>
<dbReference type="InterPro" id="IPR005467">
    <property type="entry name" value="His_kinase_dom"/>
</dbReference>
<dbReference type="InterPro" id="IPR011006">
    <property type="entry name" value="CheY-like_superfamily"/>
</dbReference>
<dbReference type="Gene3D" id="1.10.287.130">
    <property type="match status" value="1"/>
</dbReference>
<dbReference type="SUPFAM" id="SSF47384">
    <property type="entry name" value="Homodimeric domain of signal transducing histidine kinase"/>
    <property type="match status" value="1"/>
</dbReference>
<evidence type="ECO:0000259" key="11">
    <source>
        <dbReference type="PROSITE" id="PS50110"/>
    </source>
</evidence>
<dbReference type="InterPro" id="IPR003661">
    <property type="entry name" value="HisK_dim/P_dom"/>
</dbReference>
<dbReference type="SMART" id="SM00388">
    <property type="entry name" value="HisKA"/>
    <property type="match status" value="1"/>
</dbReference>
<feature type="domain" description="Histidine kinase" evidence="10">
    <location>
        <begin position="14"/>
        <end position="232"/>
    </location>
</feature>
<dbReference type="PANTHER" id="PTHR43547:SF2">
    <property type="entry name" value="HYBRID SIGNAL TRANSDUCTION HISTIDINE KINASE C"/>
    <property type="match status" value="1"/>
</dbReference>
<evidence type="ECO:0000256" key="9">
    <source>
        <dbReference type="PROSITE-ProRule" id="PRU00169"/>
    </source>
</evidence>
<sequence length="378" mass="40448">MRDADRRKDEFLAMLAHELRNPLAPVSAAAELLSLGKLGPESAKKASQVIIRQVKHMTALVDDLLDVSRVSRGQITLEMASLDMKVVVAHAIEQVRPLLESRRHTLGITLAPTRAYVRGDEKRLIQVVANLLNNAAKYTPPGGTVNVRMSVTDSVICLEVSDNGIGIEPAVQKFVFDLFEQVHTTSDRTLGGLGIGLALVRSLAHLHGGSVTCESGGLGQGSRFRLCMPALAQDEFLTERRSVLRPVDLPVASASLSVLVVDDNQDAAEMLQFFLGTAGHRVTLATTASTAREAVSSAPFDVCILDIGLPDGNGNELAVDIRQMTIPSPMLIALSGFGMTRDRDQAAVAGFDHYFVKPVDLDALSAAVEGAGLQSRPT</sequence>
<keyword evidence="8" id="KW-0472">Membrane</keyword>
<evidence type="ECO:0000256" key="3">
    <source>
        <dbReference type="ARBA" id="ARBA00012438"/>
    </source>
</evidence>
<feature type="modified residue" description="4-aspartylphosphate" evidence="9">
    <location>
        <position position="306"/>
    </location>
</feature>
<dbReference type="PROSITE" id="PS50109">
    <property type="entry name" value="HIS_KIN"/>
    <property type="match status" value="1"/>
</dbReference>
<protein>
    <recommendedName>
        <fullName evidence="3">histidine kinase</fullName>
        <ecNumber evidence="3">2.7.13.3</ecNumber>
    </recommendedName>
</protein>
<dbReference type="Pfam" id="PF02518">
    <property type="entry name" value="HATPase_c"/>
    <property type="match status" value="1"/>
</dbReference>
<comment type="subcellular location">
    <subcellularLocation>
        <location evidence="2">Cell inner membrane</location>
        <topology evidence="2">Multi-pass membrane protein</topology>
    </subcellularLocation>
</comment>
<dbReference type="PRINTS" id="PR00344">
    <property type="entry name" value="BCTRLSENSOR"/>
</dbReference>
<reference evidence="12 13" key="1">
    <citation type="submission" date="2019-11" db="EMBL/GenBank/DDBJ databases">
        <title>Type strains purchased from KCTC, JCM and DSMZ.</title>
        <authorList>
            <person name="Lu H."/>
        </authorList>
    </citation>
    <scope>NUCLEOTIDE SEQUENCE [LARGE SCALE GENOMIC DNA]</scope>
    <source>
        <strain evidence="12 13">KCTC 52429</strain>
    </source>
</reference>
<dbReference type="CDD" id="cd00082">
    <property type="entry name" value="HisKA"/>
    <property type="match status" value="1"/>
</dbReference>
<accession>A0A6I3SRN1</accession>
<keyword evidence="4 9" id="KW-0597">Phosphoprotein</keyword>
<evidence type="ECO:0000313" key="13">
    <source>
        <dbReference type="Proteomes" id="UP000430634"/>
    </source>
</evidence>
<dbReference type="InterPro" id="IPR036097">
    <property type="entry name" value="HisK_dim/P_sf"/>
</dbReference>
<dbReference type="CDD" id="cd00075">
    <property type="entry name" value="HATPase"/>
    <property type="match status" value="1"/>
</dbReference>
<dbReference type="GO" id="GO:0005886">
    <property type="term" value="C:plasma membrane"/>
    <property type="evidence" value="ECO:0007669"/>
    <property type="project" value="UniProtKB-SubCell"/>
</dbReference>
<dbReference type="EMBL" id="WNKZ01000005">
    <property type="protein sequence ID" value="MTV51744.1"/>
    <property type="molecule type" value="Genomic_DNA"/>
</dbReference>
<evidence type="ECO:0000256" key="1">
    <source>
        <dbReference type="ARBA" id="ARBA00000085"/>
    </source>
</evidence>
<evidence type="ECO:0000259" key="10">
    <source>
        <dbReference type="PROSITE" id="PS50109"/>
    </source>
</evidence>
<gene>
    <name evidence="12" type="ORF">GM672_03240</name>
</gene>
<keyword evidence="6" id="KW-0418">Kinase</keyword>
<dbReference type="GO" id="GO:0000155">
    <property type="term" value="F:phosphorelay sensor kinase activity"/>
    <property type="evidence" value="ECO:0007669"/>
    <property type="project" value="InterPro"/>
</dbReference>
<dbReference type="FunFam" id="3.30.565.10:FF:000006">
    <property type="entry name" value="Sensor histidine kinase WalK"/>
    <property type="match status" value="1"/>
</dbReference>